<feature type="region of interest" description="Disordered" evidence="1">
    <location>
        <begin position="1228"/>
        <end position="1250"/>
    </location>
</feature>
<dbReference type="Proteomes" id="UP001498398">
    <property type="component" value="Unassembled WGS sequence"/>
</dbReference>
<sequence length="1483" mass="169830">MSTTRSSGLSKLDTSQSLGSTPPTSNAATSSRPRRNKSRLEELEDRIVDAAEHPQAKFAAQFLSDNKEDISNAAKAFASSENVKDIQDKVKNFTESSKFLMDVLSEVEKLHPFIGVAVMAFKAAVSLELKRRDNDQRVAVLRVKMQDLMEVFVQLGAISPEQRAGKQKFTVRDRLESLCGKIADDIKSCGNLCDAYLKKRVIVRILKSPLYEARFEECAQTFEERQKELLVALLMFTSKGIHSANASLTEAKETLRSTQKKVDLILLFQVLQTPREKKILAFIETNGGAEACMRDDETLRELLKLRKEISSNEQGRLPTSKIVPVYTGTRPYYETTQPGYAIPVEPVNRTHRYRRPSFSSTRSPSPVPIHIPPPAPVIPMTHDRDRRDTYDHGQYYSHGYRTTTQHYEPQSQTRPYSPAASVNSVKGFSHGQPWPSRTSQPQISDRLVAVVREELSEDVDEGLSKNLRVYLRKFHEQERQLKNVERTVVKQGDRIVAVIREGAHDRVHDPELRAIWKEMGWKLGVPAVEFVSTLHDYYVAEHTITERVGHELITEFAGENQILALRKAFDEAKKRAAESWALKYINLVNLRPLVEVFDSDVSGYVSVWEANEVISLRPEGWSLVQWIAFWAAGRHFAIWSYRQKIAAMLSKAYAMLDEVLPTNRSFIDRYIQDVYVLDQILKSTIPSKKDDLDSRLIDKVEAYMKTEEQRMEKKLEALRYEIDAQDTLALIVGNNQIERNFYPLVYLLVRRHLSFMKTGCRVALDRQELKVAMQSLRQIFQAISSRISTMKVIFSQRYMDAEIEMKNVAYGMYHQVYIGGDPYSGFVGEEYPSESEAEDVSEGVLHYPSPSVHFFQRSFTDPIEIQSCIGSGIEGYWSGHLFDENKVAIHGMFQFKIESHRSKDRTSGQPKRNFVGAGSYSGGRLQVRGVLDLNSRKLHMVVDGQPDYAGDPKLQFDIRARLSSVKFNDPELSRQYTVSGKWGKANHPRPLGTLFLSQTPAWVHEFRQLYGLTNQSRRTGKSLWRFACNAIMYQVTSKRGTLRSHIASRKFIEYRRGAEISRLIYLDCTRDLDWDRYNKLRFTSTPWDARFYKSIARANFGLTLHFDVKCASCRTIILGPRFICVFCLNRSSPWDDPTMSFCSQCFLNSDLESKLATPTGIPHTGPYSPGHKHHAFVKWNDFLHYPNQIFKKTSDQVFEVTKLAFDSAITWRRAKGLVPRVQSSNLAGGIGLTPSAAPGTEPSDFSITKSRPRPEGYFPGVYYDPQRRRSNPLAVKLNSLLETFKRKIRRNSESGAVRFDPHGPFERDERWDYGLDFFGPYGFYSMGQPQKDDVVEKLDKTCLHCHAHIFENLESESEDERYFWVCVTCYLDGSASENNTSIFICNACFRKGKETSYYFSGKYEMVGQHVCARHYTVRIPYDTVLKKEEMDGSSIPPPPIFIPGERTDLTGYRDREGGYYTEGRPRQTYLDWESEYSDVPSMF</sequence>
<evidence type="ECO:0000256" key="1">
    <source>
        <dbReference type="SAM" id="MobiDB-lite"/>
    </source>
</evidence>
<reference evidence="2 3" key="1">
    <citation type="submission" date="2024-01" db="EMBL/GenBank/DDBJ databases">
        <title>A draft genome for the cacao thread blight pathogen Marasmiellus scandens.</title>
        <authorList>
            <person name="Baruah I.K."/>
            <person name="Leung J."/>
            <person name="Bukari Y."/>
            <person name="Amoako-Attah I."/>
            <person name="Meinhardt L.W."/>
            <person name="Bailey B.A."/>
            <person name="Cohen S.P."/>
        </authorList>
    </citation>
    <scope>NUCLEOTIDE SEQUENCE [LARGE SCALE GENOMIC DNA]</scope>
    <source>
        <strain evidence="2 3">GH-19</strain>
    </source>
</reference>
<accession>A0ABR1J0L3</accession>
<feature type="region of interest" description="Disordered" evidence="1">
    <location>
        <begin position="1"/>
        <end position="40"/>
    </location>
</feature>
<proteinExistence type="predicted"/>
<feature type="region of interest" description="Disordered" evidence="1">
    <location>
        <begin position="354"/>
        <end position="383"/>
    </location>
</feature>
<dbReference type="EMBL" id="JBANRG010000053">
    <property type="protein sequence ID" value="KAK7443740.1"/>
    <property type="molecule type" value="Genomic_DNA"/>
</dbReference>
<gene>
    <name evidence="2" type="ORF">VKT23_015522</name>
</gene>
<dbReference type="SUPFAM" id="SSF57850">
    <property type="entry name" value="RING/U-box"/>
    <property type="match status" value="1"/>
</dbReference>
<protein>
    <recommendedName>
        <fullName evidence="4">Vacuolar protein sorting-associated protein 13 second N-terminal domain-containing protein</fullName>
    </recommendedName>
</protein>
<feature type="compositionally biased region" description="Polar residues" evidence="1">
    <location>
        <begin position="405"/>
        <end position="426"/>
    </location>
</feature>
<feature type="region of interest" description="Disordered" evidence="1">
    <location>
        <begin position="405"/>
        <end position="441"/>
    </location>
</feature>
<evidence type="ECO:0008006" key="4">
    <source>
        <dbReference type="Google" id="ProtNLM"/>
    </source>
</evidence>
<feature type="compositionally biased region" description="Pro residues" evidence="1">
    <location>
        <begin position="365"/>
        <end position="377"/>
    </location>
</feature>
<name>A0ABR1J0L3_9AGAR</name>
<comment type="caution">
    <text evidence="2">The sequence shown here is derived from an EMBL/GenBank/DDBJ whole genome shotgun (WGS) entry which is preliminary data.</text>
</comment>
<organism evidence="2 3">
    <name type="scientific">Marasmiellus scandens</name>
    <dbReference type="NCBI Taxonomy" id="2682957"/>
    <lineage>
        <taxon>Eukaryota</taxon>
        <taxon>Fungi</taxon>
        <taxon>Dikarya</taxon>
        <taxon>Basidiomycota</taxon>
        <taxon>Agaricomycotina</taxon>
        <taxon>Agaricomycetes</taxon>
        <taxon>Agaricomycetidae</taxon>
        <taxon>Agaricales</taxon>
        <taxon>Marasmiineae</taxon>
        <taxon>Omphalotaceae</taxon>
        <taxon>Marasmiellus</taxon>
    </lineage>
</organism>
<evidence type="ECO:0000313" key="2">
    <source>
        <dbReference type="EMBL" id="KAK7443740.1"/>
    </source>
</evidence>
<feature type="compositionally biased region" description="Polar residues" evidence="1">
    <location>
        <begin position="1"/>
        <end position="19"/>
    </location>
</feature>
<evidence type="ECO:0000313" key="3">
    <source>
        <dbReference type="Proteomes" id="UP001498398"/>
    </source>
</evidence>
<feature type="compositionally biased region" description="Low complexity" evidence="1">
    <location>
        <begin position="20"/>
        <end position="31"/>
    </location>
</feature>
<keyword evidence="3" id="KW-1185">Reference proteome</keyword>